<keyword evidence="5" id="KW-1185">Reference proteome</keyword>
<dbReference type="InterPro" id="IPR019734">
    <property type="entry name" value="TPR_rpt"/>
</dbReference>
<protein>
    <submittedName>
        <fullName evidence="4">Filamentation protein</fullName>
    </submittedName>
</protein>
<gene>
    <name evidence="4" type="ORF">BKA67DRAFT_550094</name>
</gene>
<feature type="compositionally biased region" description="Basic and acidic residues" evidence="3">
    <location>
        <begin position="813"/>
        <end position="831"/>
    </location>
</feature>
<evidence type="ECO:0000256" key="3">
    <source>
        <dbReference type="SAM" id="MobiDB-lite"/>
    </source>
</evidence>
<accession>A0A9P8UXC6</accession>
<dbReference type="Gene3D" id="1.25.40.10">
    <property type="entry name" value="Tetratricopeptide repeat domain"/>
    <property type="match status" value="2"/>
</dbReference>
<dbReference type="GeneID" id="70130520"/>
<sequence>MTKPTKAEVYLQQLENCRCEDDWDAVPETVRKIRKHAPNRQCLATTAETEHAITKAQLKQTARPQTAVSHKDLEITNLLPKLLDAIDSEHTFHEDKYQAQVCLGWLHWAVGEYDIAMVRLPSVLEQDPDDVSEWTRVCSLKAAYLKANCLSRNNERVQALAVFEAALASLSTVWTGQKGRKQLQFWAELFLTEFCMLQSQALERGEKTLQDPNVLAAFRSWARYWETSKTQGTSGAPLVGGHGFRGAVPRRRVWSEYYMAVSSILELGLPFPTGHINATTSETSTRSQLRIELKKAEAAYESLLLSETTFPRANEEREEIEDFIGLIMKNWSILGGRNWHEHDLGQGGKEGLSRGVLEILYRAATKTFHSTAILRHLFTVHLAVAEFDLAFKAFDSYLEIVKKGKARVDKTGHPEPSLDDDATVLETISTAVTALCKYGLQDEAETAYGLGAELEEMLHKLPAPFPNTEENITSLPEENANGVVLHPRLPAKVNAMAWQAIGLSQAQWARKTFDAASRTEIQSKAIRSFQKSLSPDTGNPTDVRTLFTLGLLLAESRELTAAIDIVKAALMSNKKTTGNSSSAGNYWRERSLIPVWHLLALLLSARQDYVMAARACEGAFEQFSDPTVLFGPQGLQGQFRSDHLNEAEANNGLSHPALVDEMDDSEKESIVEVKMTQLALVELLEGPEVAVNASHELLVLYTRLFGSLQPNTAPSPTTQTSPVTVPKSSAGTLRSLRGSVFGHRGRATSKLRESSTIEEKSDSPERPQTAQTSTTTATAAPTIQITRDNTDQSDARSRKSASSVRGRRSSSVKRSESMKRGNSLKKRDSSSHRRRAGSTGAPRQSGHQPTISDGDAYFTPLGDSAANDRPDFFASNTKDKIARQQSFSKNRGLLRFDSSLSSNRVSTNSEMLMLDSLSPPNPLPTLQFPVEQVRRQRQTVLIKVWLLIAAFYRRASMYRDSQGAADEAKKLVSAMEADIAKDSSGYVATNHPGWGGKKSVEELWADVHCEMGYLSVAEETPYNGRAEFEEALMHYPNHPAAIVGLSNILLDLYAEIILPHSAIPGITGPDGEPVDISSTMLGSDTLALRPKSSLAVSALPSGPLGLGAEGTVSTASHPPGKTPLPNKQSIKPGTVEELPAPYKAKSLPLIDRLAARDRAYGLLSGLTKLGSGWNYSDAWFALARAHEESGQPDKAKEALWWCVELEEGLGVRDWSCVGAGGYVL</sequence>
<feature type="compositionally biased region" description="Low complexity" evidence="3">
    <location>
        <begin position="714"/>
        <end position="729"/>
    </location>
</feature>
<dbReference type="EMBL" id="JAGPXC010000001">
    <property type="protein sequence ID" value="KAH6661074.1"/>
    <property type="molecule type" value="Genomic_DNA"/>
</dbReference>
<dbReference type="InterPro" id="IPR011990">
    <property type="entry name" value="TPR-like_helical_dom_sf"/>
</dbReference>
<feature type="region of interest" description="Disordered" evidence="3">
    <location>
        <begin position="711"/>
        <end position="862"/>
    </location>
</feature>
<comment type="similarity">
    <text evidence="2">Belongs to the YPP1 family.</text>
</comment>
<evidence type="ECO:0000313" key="4">
    <source>
        <dbReference type="EMBL" id="KAH6661074.1"/>
    </source>
</evidence>
<dbReference type="PANTHER" id="PTHR23083">
    <property type="entry name" value="TETRATRICOPEPTIDE REPEAT PROTEIN, TPR"/>
    <property type="match status" value="1"/>
</dbReference>
<name>A0A9P8UXC6_9PEZI</name>
<evidence type="ECO:0000256" key="2">
    <source>
        <dbReference type="ARBA" id="ARBA00038251"/>
    </source>
</evidence>
<evidence type="ECO:0000256" key="1">
    <source>
        <dbReference type="ARBA" id="ARBA00002550"/>
    </source>
</evidence>
<reference evidence="4" key="1">
    <citation type="journal article" date="2021" name="Nat. Commun.">
        <title>Genetic determinants of endophytism in the Arabidopsis root mycobiome.</title>
        <authorList>
            <person name="Mesny F."/>
            <person name="Miyauchi S."/>
            <person name="Thiergart T."/>
            <person name="Pickel B."/>
            <person name="Atanasova L."/>
            <person name="Karlsson M."/>
            <person name="Huettel B."/>
            <person name="Barry K.W."/>
            <person name="Haridas S."/>
            <person name="Chen C."/>
            <person name="Bauer D."/>
            <person name="Andreopoulos W."/>
            <person name="Pangilinan J."/>
            <person name="LaButti K."/>
            <person name="Riley R."/>
            <person name="Lipzen A."/>
            <person name="Clum A."/>
            <person name="Drula E."/>
            <person name="Henrissat B."/>
            <person name="Kohler A."/>
            <person name="Grigoriev I.V."/>
            <person name="Martin F.M."/>
            <person name="Hacquard S."/>
        </authorList>
    </citation>
    <scope>NUCLEOTIDE SEQUENCE</scope>
    <source>
        <strain evidence="4">MPI-SDFR-AT-0073</strain>
    </source>
</reference>
<feature type="compositionally biased region" description="Basic and acidic residues" evidence="3">
    <location>
        <begin position="750"/>
        <end position="765"/>
    </location>
</feature>
<organism evidence="4 5">
    <name type="scientific">Truncatella angustata</name>
    <dbReference type="NCBI Taxonomy" id="152316"/>
    <lineage>
        <taxon>Eukaryota</taxon>
        <taxon>Fungi</taxon>
        <taxon>Dikarya</taxon>
        <taxon>Ascomycota</taxon>
        <taxon>Pezizomycotina</taxon>
        <taxon>Sordariomycetes</taxon>
        <taxon>Xylariomycetidae</taxon>
        <taxon>Amphisphaeriales</taxon>
        <taxon>Sporocadaceae</taxon>
        <taxon>Truncatella</taxon>
    </lineage>
</organism>
<feature type="compositionally biased region" description="Low complexity" evidence="3">
    <location>
        <begin position="767"/>
        <end position="786"/>
    </location>
</feature>
<proteinExistence type="inferred from homology"/>
<evidence type="ECO:0000313" key="5">
    <source>
        <dbReference type="Proteomes" id="UP000758603"/>
    </source>
</evidence>
<feature type="compositionally biased region" description="Polar residues" evidence="3">
    <location>
        <begin position="841"/>
        <end position="851"/>
    </location>
</feature>
<dbReference type="OrthoDB" id="29013at2759"/>
<dbReference type="RefSeq" id="XP_045965205.1">
    <property type="nucleotide sequence ID" value="XM_046101628.1"/>
</dbReference>
<dbReference type="SMART" id="SM00028">
    <property type="entry name" value="TPR"/>
    <property type="match status" value="6"/>
</dbReference>
<comment type="function">
    <text evidence="1">Involved in endocytosis.</text>
</comment>
<dbReference type="PANTHER" id="PTHR23083:SF464">
    <property type="entry name" value="TETRATRICOPEPTIDE REPEAT DOMAIN 7, ISOFORM A"/>
    <property type="match status" value="1"/>
</dbReference>
<feature type="region of interest" description="Disordered" evidence="3">
    <location>
        <begin position="1107"/>
        <end position="1133"/>
    </location>
</feature>
<dbReference type="Proteomes" id="UP000758603">
    <property type="component" value="Unassembled WGS sequence"/>
</dbReference>
<feature type="compositionally biased region" description="Basic and acidic residues" evidence="3">
    <location>
        <begin position="788"/>
        <end position="797"/>
    </location>
</feature>
<dbReference type="AlphaFoldDB" id="A0A9P8UXC6"/>
<dbReference type="SUPFAM" id="SSF48452">
    <property type="entry name" value="TPR-like"/>
    <property type="match status" value="1"/>
</dbReference>
<comment type="caution">
    <text evidence="4">The sequence shown here is derived from an EMBL/GenBank/DDBJ whole genome shotgun (WGS) entry which is preliminary data.</text>
</comment>
<dbReference type="InterPro" id="IPR051722">
    <property type="entry name" value="Endocytosis_PI4K-reg_protein"/>
</dbReference>